<dbReference type="PROSITE" id="PS51916">
    <property type="entry name" value="DEUBAD"/>
    <property type="match status" value="1"/>
</dbReference>
<evidence type="ECO:0000256" key="2">
    <source>
        <dbReference type="ARBA" id="ARBA00022723"/>
    </source>
</evidence>
<feature type="compositionally biased region" description="Polar residues" evidence="8">
    <location>
        <begin position="47"/>
        <end position="64"/>
    </location>
</feature>
<feature type="compositionally biased region" description="Basic and acidic residues" evidence="8">
    <location>
        <begin position="219"/>
        <end position="234"/>
    </location>
</feature>
<feature type="compositionally biased region" description="Polar residues" evidence="8">
    <location>
        <begin position="240"/>
        <end position="249"/>
    </location>
</feature>
<evidence type="ECO:0000256" key="3">
    <source>
        <dbReference type="ARBA" id="ARBA00022771"/>
    </source>
</evidence>
<comment type="subcellular location">
    <subcellularLocation>
        <location evidence="1">Nucleus</location>
    </subcellularLocation>
</comment>
<feature type="region of interest" description="Disordered" evidence="8">
    <location>
        <begin position="1"/>
        <end position="338"/>
    </location>
</feature>
<evidence type="ECO:0000256" key="7">
    <source>
        <dbReference type="ARBA" id="ARBA00023242"/>
    </source>
</evidence>
<dbReference type="InterPro" id="IPR044867">
    <property type="entry name" value="DEUBAD_dom"/>
</dbReference>
<keyword evidence="2" id="KW-0479">Metal-binding</keyword>
<sequence>MEPDAEPASSPLSDVPSDFDTLNDGLDGTLEHGGPVKSTAEAEPNQDLDNSSLPSAPQELTTIQRRNDTIDRVVPVGQGNNGMKDGDHQKSSTAKQAAPDGLGGDDQKSSTANRAAPDENEDDPKSSTVNRATLDECNGDDQRSSGAKRASPNEPDGDDKNSLEANQAVLDEVDGDEKQSIAKKHASDIPDVEPQARPARKRKLPKRYEDHLNSSPPHPRKEPKLCEEHPDSSPRRPTTKRQASTNDTHPLSDHHRDPPSLEAEAEAANNIPQCEAELHSTQEPVMDSESAGQSQALRPRRQRKAPKSYNEPGSDEEFVAEAPAKSKRTTSAGEKPKRVAPTWAPDYLLQDPKSRLGKANLTAILKDPRAWESLSKEQQIQLTQLLPNVPGLDLDPANVDSDCLYSIVHEFLNNSALLSDIAMFGEDLREGRLDPDWQRDGQAAMEMRARGDFDDWKVQEMEAFWGQKQKLQYDVLAGESSKIKLEELVREGTVQVGDVWVYKRNFPKDGAVVEKEAKVISITADHKLVFSFPPGTAKFSSPNAGEDVVTEPLSGPQQLGDAMIKEDGRVGSYRNNNAWKEYRVFRNQNDIGHLWERRELYWAKKTEGSHFK</sequence>
<evidence type="ECO:0000256" key="5">
    <source>
        <dbReference type="ARBA" id="ARBA00023015"/>
    </source>
</evidence>
<feature type="compositionally biased region" description="Basic and acidic residues" evidence="8">
    <location>
        <begin position="176"/>
        <end position="188"/>
    </location>
</feature>
<keyword evidence="5" id="KW-0805">Transcription regulation</keyword>
<gene>
    <name evidence="10" type="ORF">HDK90DRAFT_235424</name>
</gene>
<accession>A0ABR1YPA3</accession>
<evidence type="ECO:0000256" key="8">
    <source>
        <dbReference type="SAM" id="MobiDB-lite"/>
    </source>
</evidence>
<dbReference type="Proteomes" id="UP001492380">
    <property type="component" value="Unassembled WGS sequence"/>
</dbReference>
<keyword evidence="3" id="KW-0863">Zinc-finger</keyword>
<keyword evidence="11" id="KW-1185">Reference proteome</keyword>
<dbReference type="EMBL" id="JBBWRZ010000005">
    <property type="protein sequence ID" value="KAK8235149.1"/>
    <property type="molecule type" value="Genomic_DNA"/>
</dbReference>
<feature type="compositionally biased region" description="Basic and acidic residues" evidence="8">
    <location>
        <begin position="250"/>
        <end position="259"/>
    </location>
</feature>
<protein>
    <submittedName>
        <fullName evidence="10">Asx homology domain-containing protein</fullName>
    </submittedName>
</protein>
<evidence type="ECO:0000259" key="9">
    <source>
        <dbReference type="PROSITE" id="PS51916"/>
    </source>
</evidence>
<keyword evidence="7" id="KW-0539">Nucleus</keyword>
<feature type="domain" description="DEUBAD" evidence="9">
    <location>
        <begin position="352"/>
        <end position="470"/>
    </location>
</feature>
<proteinExistence type="predicted"/>
<comment type="caution">
    <text evidence="10">The sequence shown here is derived from an EMBL/GenBank/DDBJ whole genome shotgun (WGS) entry which is preliminary data.</text>
</comment>
<keyword evidence="6" id="KW-0804">Transcription</keyword>
<evidence type="ECO:0000313" key="11">
    <source>
        <dbReference type="Proteomes" id="UP001492380"/>
    </source>
</evidence>
<evidence type="ECO:0000256" key="6">
    <source>
        <dbReference type="ARBA" id="ARBA00023163"/>
    </source>
</evidence>
<evidence type="ECO:0000256" key="4">
    <source>
        <dbReference type="ARBA" id="ARBA00022833"/>
    </source>
</evidence>
<keyword evidence="4" id="KW-0862">Zinc</keyword>
<evidence type="ECO:0000256" key="1">
    <source>
        <dbReference type="ARBA" id="ARBA00004123"/>
    </source>
</evidence>
<evidence type="ECO:0000313" key="10">
    <source>
        <dbReference type="EMBL" id="KAK8235149.1"/>
    </source>
</evidence>
<name>A0ABR1YPA3_9PEZI</name>
<dbReference type="InterPro" id="IPR028020">
    <property type="entry name" value="ASX_DEUBAD_dom"/>
</dbReference>
<reference evidence="10 11" key="1">
    <citation type="submission" date="2024-04" db="EMBL/GenBank/DDBJ databases">
        <title>Phyllosticta paracitricarpa is synonymous to the EU quarantine fungus P. citricarpa based on phylogenomic analyses.</title>
        <authorList>
            <consortium name="Lawrence Berkeley National Laboratory"/>
            <person name="Van Ingen-Buijs V.A."/>
            <person name="Van Westerhoven A.C."/>
            <person name="Haridas S."/>
            <person name="Skiadas P."/>
            <person name="Martin F."/>
            <person name="Groenewald J.Z."/>
            <person name="Crous P.W."/>
            <person name="Seidl M.F."/>
        </authorList>
    </citation>
    <scope>NUCLEOTIDE SEQUENCE [LARGE SCALE GENOMIC DNA]</scope>
    <source>
        <strain evidence="10 11">CBS 123374</strain>
    </source>
</reference>
<dbReference type="Pfam" id="PF13919">
    <property type="entry name" value="ASXH"/>
    <property type="match status" value="1"/>
</dbReference>
<organism evidence="10 11">
    <name type="scientific">Phyllosticta capitalensis</name>
    <dbReference type="NCBI Taxonomy" id="121624"/>
    <lineage>
        <taxon>Eukaryota</taxon>
        <taxon>Fungi</taxon>
        <taxon>Dikarya</taxon>
        <taxon>Ascomycota</taxon>
        <taxon>Pezizomycotina</taxon>
        <taxon>Dothideomycetes</taxon>
        <taxon>Dothideomycetes incertae sedis</taxon>
        <taxon>Botryosphaeriales</taxon>
        <taxon>Phyllostictaceae</taxon>
        <taxon>Phyllosticta</taxon>
    </lineage>
</organism>